<reference evidence="3" key="1">
    <citation type="journal article" date="2019" name="Int. J. Syst. Evol. Microbiol.">
        <title>The Global Catalogue of Microorganisms (GCM) 10K type strain sequencing project: providing services to taxonomists for standard genome sequencing and annotation.</title>
        <authorList>
            <consortium name="The Broad Institute Genomics Platform"/>
            <consortium name="The Broad Institute Genome Sequencing Center for Infectious Disease"/>
            <person name="Wu L."/>
            <person name="Ma J."/>
        </authorList>
    </citation>
    <scope>NUCLEOTIDE SEQUENCE [LARGE SCALE GENOMIC DNA]</scope>
    <source>
        <strain evidence="3">JCM 30331</strain>
    </source>
</reference>
<gene>
    <name evidence="2" type="ORF">GCM10008955_16350</name>
</gene>
<proteinExistence type="predicted"/>
<dbReference type="EMBL" id="BMPP01000005">
    <property type="protein sequence ID" value="GGK23449.1"/>
    <property type="molecule type" value="Genomic_DNA"/>
</dbReference>
<protein>
    <recommendedName>
        <fullName evidence="1">Isochorismatase-like domain-containing protein</fullName>
    </recommendedName>
</protein>
<dbReference type="InterPro" id="IPR000868">
    <property type="entry name" value="Isochorismatase-like_dom"/>
</dbReference>
<dbReference type="SUPFAM" id="SSF52499">
    <property type="entry name" value="Isochorismatase-like hydrolases"/>
    <property type="match status" value="1"/>
</dbReference>
<dbReference type="Gene3D" id="3.40.50.850">
    <property type="entry name" value="Isochorismatase-like"/>
    <property type="match status" value="1"/>
</dbReference>
<dbReference type="InterPro" id="IPR036380">
    <property type="entry name" value="Isochorismatase-like_sf"/>
</dbReference>
<evidence type="ECO:0000313" key="2">
    <source>
        <dbReference type="EMBL" id="GGK23449.1"/>
    </source>
</evidence>
<accession>A0ABQ2EV67</accession>
<comment type="caution">
    <text evidence="2">The sequence shown here is derived from an EMBL/GenBank/DDBJ whole genome shotgun (WGS) entry which is preliminary data.</text>
</comment>
<keyword evidence="3" id="KW-1185">Reference proteome</keyword>
<evidence type="ECO:0000259" key="1">
    <source>
        <dbReference type="Pfam" id="PF00857"/>
    </source>
</evidence>
<evidence type="ECO:0000313" key="3">
    <source>
        <dbReference type="Proteomes" id="UP000647587"/>
    </source>
</evidence>
<dbReference type="Proteomes" id="UP000647587">
    <property type="component" value="Unassembled WGS sequence"/>
</dbReference>
<dbReference type="RefSeq" id="WP_189006472.1">
    <property type="nucleotide sequence ID" value="NZ_BMPP01000005.1"/>
</dbReference>
<organism evidence="2 3">
    <name type="scientific">Deinococcus malanensis</name>
    <dbReference type="NCBI Taxonomy" id="1706855"/>
    <lineage>
        <taxon>Bacteria</taxon>
        <taxon>Thermotogati</taxon>
        <taxon>Deinococcota</taxon>
        <taxon>Deinococci</taxon>
        <taxon>Deinococcales</taxon>
        <taxon>Deinococcaceae</taxon>
        <taxon>Deinococcus</taxon>
    </lineage>
</organism>
<name>A0ABQ2EV67_9DEIO</name>
<feature type="domain" description="Isochorismatase-like" evidence="1">
    <location>
        <begin position="141"/>
        <end position="235"/>
    </location>
</feature>
<sequence>MNLPSKRVGWIVDAQNDFMRPPEQGGRLYVHNLFDGGQDPGAVQITPALVRATEWMRTHCDALVYTGDWHDVSDAEIDLVAPDAAKGTYPPHCMGLSADAHEREGAEIIAEIRPANPLILHRDASDTDATGVARRAVSERRPVFLHKSRFSVFEGNPAADTFVRALREQLGGTIEIYVIGVARDVCVKGAVEGMLAQERGIPVTVVTDATWGLGLEGENESYARWLRAGAALVTTHGLYARTSSAFRDLAVAPAKT</sequence>
<dbReference type="Pfam" id="PF00857">
    <property type="entry name" value="Isochorismatase"/>
    <property type="match status" value="1"/>
</dbReference>